<comment type="caution">
    <text evidence="1">The sequence shown here is derived from an EMBL/GenBank/DDBJ whole genome shotgun (WGS) entry which is preliminary data.</text>
</comment>
<gene>
    <name evidence="1" type="ORF">CTRU02_205806</name>
</gene>
<sequence length="123" mass="13669">MKTATFVAILGATLASAATCYYTGERATADLIKYHSKRACEGYDGKRGAFQGIFLTNEVKFACVNLQNDIKLEMWVTNENSRQSFDLNDGDCTKEFANLMRDCQENGVSQGGQNTVAGWRFRC</sequence>
<organism evidence="1 2">
    <name type="scientific">Colletotrichum truncatum</name>
    <name type="common">Anthracnose fungus</name>
    <name type="synonym">Colletotrichum capsici</name>
    <dbReference type="NCBI Taxonomy" id="5467"/>
    <lineage>
        <taxon>Eukaryota</taxon>
        <taxon>Fungi</taxon>
        <taxon>Dikarya</taxon>
        <taxon>Ascomycota</taxon>
        <taxon>Pezizomycotina</taxon>
        <taxon>Sordariomycetes</taxon>
        <taxon>Hypocreomycetidae</taxon>
        <taxon>Glomerellales</taxon>
        <taxon>Glomerellaceae</taxon>
        <taxon>Colletotrichum</taxon>
        <taxon>Colletotrichum truncatum species complex</taxon>
    </lineage>
</organism>
<dbReference type="Proteomes" id="UP000805649">
    <property type="component" value="Unassembled WGS sequence"/>
</dbReference>
<keyword evidence="2" id="KW-1185">Reference proteome</keyword>
<reference evidence="1 2" key="1">
    <citation type="journal article" date="2020" name="Phytopathology">
        <title>Genome Sequence Resources of Colletotrichum truncatum, C. plurivorum, C. musicola, and C. sojae: Four Species Pathogenic to Soybean (Glycine max).</title>
        <authorList>
            <person name="Rogerio F."/>
            <person name="Boufleur T.R."/>
            <person name="Ciampi-Guillardi M."/>
            <person name="Sukno S.A."/>
            <person name="Thon M.R."/>
            <person name="Massola Junior N.S."/>
            <person name="Baroncelli R."/>
        </authorList>
    </citation>
    <scope>NUCLEOTIDE SEQUENCE [LARGE SCALE GENOMIC DNA]</scope>
    <source>
        <strain evidence="1 2">CMES1059</strain>
    </source>
</reference>
<dbReference type="EMBL" id="VUJX02000003">
    <property type="protein sequence ID" value="KAL0939196.1"/>
    <property type="molecule type" value="Genomic_DNA"/>
</dbReference>
<accession>A0ACC3Z525</accession>
<name>A0ACC3Z525_COLTU</name>
<evidence type="ECO:0000313" key="1">
    <source>
        <dbReference type="EMBL" id="KAL0939196.1"/>
    </source>
</evidence>
<protein>
    <submittedName>
        <fullName evidence="1">Uncharacterized protein</fullName>
    </submittedName>
</protein>
<evidence type="ECO:0000313" key="2">
    <source>
        <dbReference type="Proteomes" id="UP000805649"/>
    </source>
</evidence>
<proteinExistence type="predicted"/>